<feature type="non-terminal residue" evidence="1">
    <location>
        <position position="74"/>
    </location>
</feature>
<name>A0ABN7X357_GIGMA</name>
<keyword evidence="2" id="KW-1185">Reference proteome</keyword>
<protein>
    <submittedName>
        <fullName evidence="1">22834_t:CDS:1</fullName>
    </submittedName>
</protein>
<accession>A0ABN7X357</accession>
<reference evidence="1 2" key="1">
    <citation type="submission" date="2021-06" db="EMBL/GenBank/DDBJ databases">
        <authorList>
            <person name="Kallberg Y."/>
            <person name="Tangrot J."/>
            <person name="Rosling A."/>
        </authorList>
    </citation>
    <scope>NUCLEOTIDE SEQUENCE [LARGE SCALE GENOMIC DNA]</scope>
    <source>
        <strain evidence="1 2">120-4 pot B 10/14</strain>
    </source>
</reference>
<evidence type="ECO:0000313" key="2">
    <source>
        <dbReference type="Proteomes" id="UP000789901"/>
    </source>
</evidence>
<organism evidence="1 2">
    <name type="scientific">Gigaspora margarita</name>
    <dbReference type="NCBI Taxonomy" id="4874"/>
    <lineage>
        <taxon>Eukaryota</taxon>
        <taxon>Fungi</taxon>
        <taxon>Fungi incertae sedis</taxon>
        <taxon>Mucoromycota</taxon>
        <taxon>Glomeromycotina</taxon>
        <taxon>Glomeromycetes</taxon>
        <taxon>Diversisporales</taxon>
        <taxon>Gigasporaceae</taxon>
        <taxon>Gigaspora</taxon>
    </lineage>
</organism>
<dbReference type="Proteomes" id="UP000789901">
    <property type="component" value="Unassembled WGS sequence"/>
</dbReference>
<dbReference type="EMBL" id="CAJVQB010079630">
    <property type="protein sequence ID" value="CAG8845460.1"/>
    <property type="molecule type" value="Genomic_DNA"/>
</dbReference>
<sequence length="74" mass="8810">LKSEFNMFNTNKNKRNRFGTGLQKQNIGDIRRRFNERKEVIVIVAAQISQKRVIKETVAKWFKEIENAILESRM</sequence>
<gene>
    <name evidence="1" type="ORF">GMARGA_LOCUS37650</name>
</gene>
<comment type="caution">
    <text evidence="1">The sequence shown here is derived from an EMBL/GenBank/DDBJ whole genome shotgun (WGS) entry which is preliminary data.</text>
</comment>
<feature type="non-terminal residue" evidence="1">
    <location>
        <position position="1"/>
    </location>
</feature>
<proteinExistence type="predicted"/>
<evidence type="ECO:0000313" key="1">
    <source>
        <dbReference type="EMBL" id="CAG8845460.1"/>
    </source>
</evidence>